<reference evidence="12 13" key="1">
    <citation type="submission" date="2018-06" db="EMBL/GenBank/DDBJ databases">
        <title>Draft Genome Sequence of a Novel Marine Bacterium Related to the Verrucomicrobia.</title>
        <authorList>
            <person name="Vosseberg J."/>
            <person name="Martijn J."/>
            <person name="Ettema T.J.G."/>
        </authorList>
    </citation>
    <scope>NUCLEOTIDE SEQUENCE [LARGE SCALE GENOMIC DNA]</scope>
    <source>
        <strain evidence="12">TARA_B100001123</strain>
    </source>
</reference>
<evidence type="ECO:0000256" key="3">
    <source>
        <dbReference type="ARBA" id="ARBA00022670"/>
    </source>
</evidence>
<evidence type="ECO:0000256" key="6">
    <source>
        <dbReference type="ARBA" id="ARBA00022833"/>
    </source>
</evidence>
<dbReference type="EC" id="3.4.24.-" evidence="12"/>
<dbReference type="PANTHER" id="PTHR43690:SF17">
    <property type="entry name" value="PROTEIN YHJJ"/>
    <property type="match status" value="1"/>
</dbReference>
<protein>
    <submittedName>
        <fullName evidence="12">Putative zinc protease</fullName>
        <ecNumber evidence="12">3.4.24.-</ecNumber>
    </submittedName>
</protein>
<keyword evidence="4" id="KW-0479">Metal-binding</keyword>
<dbReference type="EMBL" id="CP029803">
    <property type="protein sequence ID" value="AWT59619.1"/>
    <property type="molecule type" value="Genomic_DNA"/>
</dbReference>
<evidence type="ECO:0000313" key="12">
    <source>
        <dbReference type="EMBL" id="AWT59619.1"/>
    </source>
</evidence>
<dbReference type="SUPFAM" id="SSF63411">
    <property type="entry name" value="LuxS/MPP-like metallohydrolase"/>
    <property type="match status" value="3"/>
</dbReference>
<evidence type="ECO:0000256" key="4">
    <source>
        <dbReference type="ARBA" id="ARBA00022723"/>
    </source>
</evidence>
<dbReference type="GO" id="GO:0004222">
    <property type="term" value="F:metalloendopeptidase activity"/>
    <property type="evidence" value="ECO:0007669"/>
    <property type="project" value="InterPro"/>
</dbReference>
<feature type="signal peptide" evidence="9">
    <location>
        <begin position="1"/>
        <end position="22"/>
    </location>
</feature>
<keyword evidence="5 12" id="KW-0378">Hydrolase</keyword>
<dbReference type="InterPro" id="IPR011765">
    <property type="entry name" value="Pept_M16_N"/>
</dbReference>
<dbReference type="Pfam" id="PF05193">
    <property type="entry name" value="Peptidase_M16_C"/>
    <property type="match status" value="2"/>
</dbReference>
<feature type="domain" description="Peptidase M16 N-terminal" evidence="10">
    <location>
        <begin position="56"/>
        <end position="178"/>
    </location>
</feature>
<feature type="domain" description="Peptidase M16 C-terminal" evidence="11">
    <location>
        <begin position="692"/>
        <end position="865"/>
    </location>
</feature>
<evidence type="ECO:0000256" key="8">
    <source>
        <dbReference type="RuleBase" id="RU004447"/>
    </source>
</evidence>
<dbReference type="AlphaFoldDB" id="A0A2Z4AC32"/>
<evidence type="ECO:0000313" key="13">
    <source>
        <dbReference type="Proteomes" id="UP000247465"/>
    </source>
</evidence>
<evidence type="ECO:0000256" key="1">
    <source>
        <dbReference type="ARBA" id="ARBA00001947"/>
    </source>
</evidence>
<dbReference type="Pfam" id="PF00675">
    <property type="entry name" value="Peptidase_M16"/>
    <property type="match status" value="1"/>
</dbReference>
<dbReference type="InterPro" id="IPR007863">
    <property type="entry name" value="Peptidase_M16_C"/>
</dbReference>
<comment type="cofactor">
    <cofactor evidence="1">
        <name>Zn(2+)</name>
        <dbReference type="ChEBI" id="CHEBI:29105"/>
    </cofactor>
</comment>
<dbReference type="KEGG" id="mtar:DF168_00811"/>
<organism evidence="12 13">
    <name type="scientific">Candidatus Moanibacter tarae</name>
    <dbReference type="NCBI Taxonomy" id="2200854"/>
    <lineage>
        <taxon>Bacteria</taxon>
        <taxon>Pseudomonadati</taxon>
        <taxon>Verrucomicrobiota</taxon>
        <taxon>Opitutia</taxon>
        <taxon>Puniceicoccales</taxon>
        <taxon>Puniceicoccales incertae sedis</taxon>
        <taxon>Candidatus Moanibacter</taxon>
    </lineage>
</organism>
<evidence type="ECO:0000256" key="9">
    <source>
        <dbReference type="SAM" id="SignalP"/>
    </source>
</evidence>
<evidence type="ECO:0000256" key="7">
    <source>
        <dbReference type="ARBA" id="ARBA00023049"/>
    </source>
</evidence>
<feature type="chain" id="PRO_5016237314" evidence="9">
    <location>
        <begin position="23"/>
        <end position="951"/>
    </location>
</feature>
<evidence type="ECO:0000259" key="11">
    <source>
        <dbReference type="Pfam" id="PF05193"/>
    </source>
</evidence>
<dbReference type="GO" id="GO:0046872">
    <property type="term" value="F:metal ion binding"/>
    <property type="evidence" value="ECO:0007669"/>
    <property type="project" value="UniProtKB-KW"/>
</dbReference>
<proteinExistence type="inferred from homology"/>
<gene>
    <name evidence="12" type="ORF">DF168_00811</name>
</gene>
<comment type="similarity">
    <text evidence="2 8">Belongs to the peptidase M16 family.</text>
</comment>
<dbReference type="GO" id="GO:0006508">
    <property type="term" value="P:proteolysis"/>
    <property type="evidence" value="ECO:0007669"/>
    <property type="project" value="UniProtKB-KW"/>
</dbReference>
<evidence type="ECO:0000256" key="2">
    <source>
        <dbReference type="ARBA" id="ARBA00007261"/>
    </source>
</evidence>
<keyword evidence="6" id="KW-0862">Zinc</keyword>
<dbReference type="Gene3D" id="3.30.830.10">
    <property type="entry name" value="Metalloenzyme, LuxS/M16 peptidase-like"/>
    <property type="match status" value="3"/>
</dbReference>
<dbReference type="PANTHER" id="PTHR43690">
    <property type="entry name" value="NARDILYSIN"/>
    <property type="match status" value="1"/>
</dbReference>
<dbReference type="InterPro" id="IPR001431">
    <property type="entry name" value="Pept_M16_Zn_BS"/>
</dbReference>
<dbReference type="InterPro" id="IPR011249">
    <property type="entry name" value="Metalloenz_LuxS/M16"/>
</dbReference>
<keyword evidence="9" id="KW-0732">Signal</keyword>
<name>A0A2Z4AC32_9BACT</name>
<keyword evidence="3 12" id="KW-0645">Protease</keyword>
<keyword evidence="7" id="KW-0482">Metalloprotease</keyword>
<dbReference type="PROSITE" id="PS00143">
    <property type="entry name" value="INSULINASE"/>
    <property type="match status" value="1"/>
</dbReference>
<evidence type="ECO:0000256" key="5">
    <source>
        <dbReference type="ARBA" id="ARBA00022801"/>
    </source>
</evidence>
<feature type="domain" description="Peptidase M16 C-terminal" evidence="11">
    <location>
        <begin position="216"/>
        <end position="269"/>
    </location>
</feature>
<accession>A0A2Z4AC32</accession>
<evidence type="ECO:0000259" key="10">
    <source>
        <dbReference type="Pfam" id="PF00675"/>
    </source>
</evidence>
<dbReference type="Proteomes" id="UP000247465">
    <property type="component" value="Chromosome"/>
</dbReference>
<dbReference type="InterPro" id="IPR050626">
    <property type="entry name" value="Peptidase_M16"/>
</dbReference>
<sequence length="951" mass="108759">MNQTRIFTLSLAISFAVSWASAQDSGSRGEWAHINSRLRPDNNVRWGTLENGFRYVLLNHKGIPERVCMRLLVLVGSTEEENHELGIAHFLEHMAFNGTRNFKSNEMISFLQSLGMEHGYDVNATTSFDHTIYSLEYWDNELASLNKGLLLLRDICNGISFQPAEIEKERKVILSELRSREGFNYRAQANAYKLFFRGLNFAGRIPIGSPESIKSLRRNQFLKFYNKWYRADLMLLVVVGDFEIPKMEHLVSERFDNINKPSSPIPKKPLGRILRSNSIRAGAYRITDVGSAFIQAASVLPMRKKTESLETRRQEFIRKFSMALLAQRMQRALPNTSNGFADYVRIFEHDTALASLAVAGPGWKDGVQSIDRIIRMTLRDGFLKDEIDWLRKRELSRTQKLRASYSKLDPAKITNSIIDSVVKNRVYIGIPKELEWQEKFLQEINKKNIHRAFRECWNLDQMAFHVSGEVDIQNSTKEIKNAITTSRKEAPNLYLNQYLFDFEYEPTLSGNPGTVVESSTIPEFQAHLMRFQNNVRLNFIETQNEPGQLRAIVRIGGGLFDQNENMPGLREFGPQAFLGSGIQRYELSDVQSFISSSMLEFSFDVHDHDAFTFRGVLGNEDLDLFLGIVTDYLRDPRVHRSSYWDAMVNNLVHRKTSAVGIPDGYRAVQNILYGNDGRFSWGNMRDYTSIGVSDVRDWIEEPLRNGYIEVSIIGDISMSIVTQKVARTLGTLNNRRSSKLHPKPKHPIAVVSPSGYRRVEFVGEKHQAGVIGFWHYDQEIGPMEKISLEILARVIKTRMWESLREDLGLSYSPTANFSSYDEYSNFSTIEASLDCSPVDAPDIAEAILDISTKIFRYGVSQEEVNGSLRPYKVKMRQALRSNEYLINNLLKRAQERSDLIHELVDLKNGNLNQVSVEKVNSLARKIFMPKNSRSVAIIPKPFIGIFQIEAQ</sequence>